<keyword evidence="2" id="KW-0812">Transmembrane</keyword>
<dbReference type="InterPro" id="IPR000535">
    <property type="entry name" value="MSP_dom"/>
</dbReference>
<dbReference type="PANTHER" id="PTHR22947:SF39">
    <property type="entry name" value="MSP DOMAIN-CONTAINING PROTEIN"/>
    <property type="match status" value="1"/>
</dbReference>
<sequence>MIEVSHKCLQFQQGLLHQLRFKIKNVSDVTITFRIRCNNNTHYKLEHYMGLIHSHQDFENSIQNFEASDMKFSGDQLEIQYAEFLDPLQDLKDFWNSTQSQDHVMIPIEVVDIQQQQKNSILTEQQDKQQQTLQKELQSIKQEYVQTQKSAVEVNYFKKFQNGFTIGKLMIVIPIALFLGVICR</sequence>
<dbReference type="OMA" id="QDHVMIP"/>
<evidence type="ECO:0000259" key="3">
    <source>
        <dbReference type="Pfam" id="PF00635"/>
    </source>
</evidence>
<keyword evidence="5" id="KW-1185">Reference proteome</keyword>
<keyword evidence="1" id="KW-0175">Coiled coil</keyword>
<accession>A0A8S1X101</accession>
<feature type="domain" description="MSP" evidence="3">
    <location>
        <begin position="8"/>
        <end position="98"/>
    </location>
</feature>
<organism evidence="4 5">
    <name type="scientific">Paramecium octaurelia</name>
    <dbReference type="NCBI Taxonomy" id="43137"/>
    <lineage>
        <taxon>Eukaryota</taxon>
        <taxon>Sar</taxon>
        <taxon>Alveolata</taxon>
        <taxon>Ciliophora</taxon>
        <taxon>Intramacronucleata</taxon>
        <taxon>Oligohymenophorea</taxon>
        <taxon>Peniculida</taxon>
        <taxon>Parameciidae</taxon>
        <taxon>Paramecium</taxon>
    </lineage>
</organism>
<feature type="coiled-coil region" evidence="1">
    <location>
        <begin position="123"/>
        <end position="150"/>
    </location>
</feature>
<evidence type="ECO:0000313" key="4">
    <source>
        <dbReference type="EMBL" id="CAD8194185.1"/>
    </source>
</evidence>
<protein>
    <recommendedName>
        <fullName evidence="3">MSP domain-containing protein</fullName>
    </recommendedName>
</protein>
<reference evidence="4" key="1">
    <citation type="submission" date="2021-01" db="EMBL/GenBank/DDBJ databases">
        <authorList>
            <consortium name="Genoscope - CEA"/>
            <person name="William W."/>
        </authorList>
    </citation>
    <scope>NUCLEOTIDE SEQUENCE</scope>
</reference>
<keyword evidence="2" id="KW-1133">Transmembrane helix</keyword>
<dbReference type="EMBL" id="CAJJDP010000106">
    <property type="protein sequence ID" value="CAD8194185.1"/>
    <property type="molecule type" value="Genomic_DNA"/>
</dbReference>
<comment type="caution">
    <text evidence="4">The sequence shown here is derived from an EMBL/GenBank/DDBJ whole genome shotgun (WGS) entry which is preliminary data.</text>
</comment>
<keyword evidence="2" id="KW-0472">Membrane</keyword>
<gene>
    <name evidence="4" type="ORF">POCTA_138.1.T1060104</name>
</gene>
<dbReference type="AlphaFoldDB" id="A0A8S1X101"/>
<evidence type="ECO:0000313" key="5">
    <source>
        <dbReference type="Proteomes" id="UP000683925"/>
    </source>
</evidence>
<dbReference type="InterPro" id="IPR051774">
    <property type="entry name" value="Sperm-specific_class_P"/>
</dbReference>
<dbReference type="Proteomes" id="UP000683925">
    <property type="component" value="Unassembled WGS sequence"/>
</dbReference>
<proteinExistence type="predicted"/>
<dbReference type="PANTHER" id="PTHR22947">
    <property type="entry name" value="MAJOR SPERM PROTEIN"/>
    <property type="match status" value="1"/>
</dbReference>
<feature type="transmembrane region" description="Helical" evidence="2">
    <location>
        <begin position="164"/>
        <end position="183"/>
    </location>
</feature>
<name>A0A8S1X101_PAROT</name>
<dbReference type="OrthoDB" id="10321502at2759"/>
<evidence type="ECO:0000256" key="2">
    <source>
        <dbReference type="SAM" id="Phobius"/>
    </source>
</evidence>
<evidence type="ECO:0000256" key="1">
    <source>
        <dbReference type="SAM" id="Coils"/>
    </source>
</evidence>
<dbReference type="Pfam" id="PF00635">
    <property type="entry name" value="Motile_Sperm"/>
    <property type="match status" value="1"/>
</dbReference>